<accession>A0A0C3AZP0</accession>
<dbReference type="Proteomes" id="UP000054166">
    <property type="component" value="Unassembled WGS sequence"/>
</dbReference>
<dbReference type="AlphaFoldDB" id="A0A0C3AZP0"/>
<dbReference type="HOGENOM" id="CLU_1559025_0_0_1"/>
<reference evidence="2" key="2">
    <citation type="submission" date="2015-01" db="EMBL/GenBank/DDBJ databases">
        <title>Evolutionary Origins and Diversification of the Mycorrhizal Mutualists.</title>
        <authorList>
            <consortium name="DOE Joint Genome Institute"/>
            <consortium name="Mycorrhizal Genomics Consortium"/>
            <person name="Kohler A."/>
            <person name="Kuo A."/>
            <person name="Nagy L.G."/>
            <person name="Floudas D."/>
            <person name="Copeland A."/>
            <person name="Barry K.W."/>
            <person name="Cichocki N."/>
            <person name="Veneault-Fourrey C."/>
            <person name="LaButti K."/>
            <person name="Lindquist E.A."/>
            <person name="Lipzen A."/>
            <person name="Lundell T."/>
            <person name="Morin E."/>
            <person name="Murat C."/>
            <person name="Riley R."/>
            <person name="Ohm R."/>
            <person name="Sun H."/>
            <person name="Tunlid A."/>
            <person name="Henrissat B."/>
            <person name="Grigoriev I.V."/>
            <person name="Hibbett D.S."/>
            <person name="Martin F."/>
        </authorList>
    </citation>
    <scope>NUCLEOTIDE SEQUENCE [LARGE SCALE GENOMIC DNA]</scope>
    <source>
        <strain evidence="2">F 1598</strain>
    </source>
</reference>
<gene>
    <name evidence="1" type="ORF">PILCRDRAFT_10300</name>
</gene>
<proteinExistence type="predicted"/>
<organism evidence="1 2">
    <name type="scientific">Piloderma croceum (strain F 1598)</name>
    <dbReference type="NCBI Taxonomy" id="765440"/>
    <lineage>
        <taxon>Eukaryota</taxon>
        <taxon>Fungi</taxon>
        <taxon>Dikarya</taxon>
        <taxon>Basidiomycota</taxon>
        <taxon>Agaricomycotina</taxon>
        <taxon>Agaricomycetes</taxon>
        <taxon>Agaricomycetidae</taxon>
        <taxon>Atheliales</taxon>
        <taxon>Atheliaceae</taxon>
        <taxon>Piloderma</taxon>
    </lineage>
</organism>
<reference evidence="1 2" key="1">
    <citation type="submission" date="2014-04" db="EMBL/GenBank/DDBJ databases">
        <authorList>
            <consortium name="DOE Joint Genome Institute"/>
            <person name="Kuo A."/>
            <person name="Tarkka M."/>
            <person name="Buscot F."/>
            <person name="Kohler A."/>
            <person name="Nagy L.G."/>
            <person name="Floudas D."/>
            <person name="Copeland A."/>
            <person name="Barry K.W."/>
            <person name="Cichocki N."/>
            <person name="Veneault-Fourrey C."/>
            <person name="LaButti K."/>
            <person name="Lindquist E.A."/>
            <person name="Lipzen A."/>
            <person name="Lundell T."/>
            <person name="Morin E."/>
            <person name="Murat C."/>
            <person name="Sun H."/>
            <person name="Tunlid A."/>
            <person name="Henrissat B."/>
            <person name="Grigoriev I.V."/>
            <person name="Hibbett D.S."/>
            <person name="Martin F."/>
            <person name="Nordberg H.P."/>
            <person name="Cantor M.N."/>
            <person name="Hua S.X."/>
        </authorList>
    </citation>
    <scope>NUCLEOTIDE SEQUENCE [LARGE SCALE GENOMIC DNA]</scope>
    <source>
        <strain evidence="1 2">F 1598</strain>
    </source>
</reference>
<dbReference type="InParanoid" id="A0A0C3AZP0"/>
<name>A0A0C3AZP0_PILCF</name>
<dbReference type="EMBL" id="KN833009">
    <property type="protein sequence ID" value="KIM79463.1"/>
    <property type="molecule type" value="Genomic_DNA"/>
</dbReference>
<dbReference type="STRING" id="765440.A0A0C3AZP0"/>
<keyword evidence="2" id="KW-1185">Reference proteome</keyword>
<evidence type="ECO:0000313" key="1">
    <source>
        <dbReference type="EMBL" id="KIM79463.1"/>
    </source>
</evidence>
<evidence type="ECO:0000313" key="2">
    <source>
        <dbReference type="Proteomes" id="UP000054166"/>
    </source>
</evidence>
<dbReference type="OrthoDB" id="412006at2759"/>
<sequence length="174" mass="20344">MDSPILEQHRLERNKYGEEIRKARNDHWEEWVESTEAMRLYVINKFVTATPTDGGSMRVPTLKLKQANGSEVEIANNEGKSKALYDVFFYSPPMEIDIDLNYAYPPPKEQFRKLTDEQIHCAIKKLKPYSAPGPNGALYRATFWLKHYPKRWQEYITIVLRKPGKLDYSNPKAH</sequence>
<protein>
    <submittedName>
        <fullName evidence="1">Uncharacterized protein</fullName>
    </submittedName>
</protein>